<dbReference type="NCBIfam" id="NF009789">
    <property type="entry name" value="PRK13281.1"/>
    <property type="match status" value="1"/>
</dbReference>
<dbReference type="GO" id="GO:0009015">
    <property type="term" value="F:N-succinylarginine dihydrolase activity"/>
    <property type="evidence" value="ECO:0007669"/>
    <property type="project" value="UniProtKB-EC"/>
</dbReference>
<comment type="subunit">
    <text evidence="3">Homodimer.</text>
</comment>
<proteinExistence type="inferred from homology"/>
<comment type="similarity">
    <text evidence="3">Belongs to the succinylarginine dihydrolase family.</text>
</comment>
<comment type="catalytic activity">
    <reaction evidence="3">
        <text>N(2)-succinyl-L-arginine + 2 H2O + 2 H(+) = N(2)-succinyl-L-ornithine + 2 NH4(+) + CO2</text>
        <dbReference type="Rhea" id="RHEA:19533"/>
        <dbReference type="ChEBI" id="CHEBI:15377"/>
        <dbReference type="ChEBI" id="CHEBI:15378"/>
        <dbReference type="ChEBI" id="CHEBI:16526"/>
        <dbReference type="ChEBI" id="CHEBI:28938"/>
        <dbReference type="ChEBI" id="CHEBI:58241"/>
        <dbReference type="ChEBI" id="CHEBI:58514"/>
        <dbReference type="EC" id="3.5.3.23"/>
    </reaction>
</comment>
<protein>
    <recommendedName>
        <fullName evidence="3 4">N-succinylarginine dihydrolase</fullName>
        <ecNumber evidence="3 4">3.5.3.23</ecNumber>
    </recommendedName>
</protein>
<dbReference type="RefSeq" id="WP_385876524.1">
    <property type="nucleotide sequence ID" value="NZ_JBHLXE010000048.1"/>
</dbReference>
<keyword evidence="2 3" id="KW-0378">Hydrolase</keyword>
<dbReference type="InterPro" id="IPR037031">
    <property type="entry name" value="AstB_sf"/>
</dbReference>
<dbReference type="HAMAP" id="MF_01172">
    <property type="entry name" value="AstB"/>
    <property type="match status" value="1"/>
</dbReference>
<feature type="binding site" evidence="3">
    <location>
        <position position="262"/>
    </location>
    <ligand>
        <name>substrate</name>
    </ligand>
</feature>
<evidence type="ECO:0000256" key="2">
    <source>
        <dbReference type="ARBA" id="ARBA00022801"/>
    </source>
</evidence>
<evidence type="ECO:0000313" key="6">
    <source>
        <dbReference type="Proteomes" id="UP001589758"/>
    </source>
</evidence>
<dbReference type="EC" id="3.5.3.23" evidence="3 4"/>
<comment type="pathway">
    <text evidence="3">Amino-acid degradation; L-arginine degradation via AST pathway; L-glutamate and succinate from L-arginine: step 2/5.</text>
</comment>
<dbReference type="PANTHER" id="PTHR30420">
    <property type="entry name" value="N-SUCCINYLARGININE DIHYDROLASE"/>
    <property type="match status" value="1"/>
</dbReference>
<feature type="binding site" evidence="3">
    <location>
        <begin position="30"/>
        <end position="39"/>
    </location>
    <ligand>
        <name>substrate</name>
    </ligand>
</feature>
<feature type="binding site" evidence="3">
    <location>
        <position position="224"/>
    </location>
    <ligand>
        <name>substrate</name>
    </ligand>
</feature>
<dbReference type="SUPFAM" id="SSF55909">
    <property type="entry name" value="Pentein"/>
    <property type="match status" value="1"/>
</dbReference>
<dbReference type="InterPro" id="IPR007079">
    <property type="entry name" value="SuccinylArg_d-Hdrlase_AstB"/>
</dbReference>
<feature type="active site" evidence="3">
    <location>
        <position position="260"/>
    </location>
</feature>
<dbReference type="NCBIfam" id="TIGR03241">
    <property type="entry name" value="arg_catab_astB"/>
    <property type="match status" value="1"/>
</dbReference>
<comment type="caution">
    <text evidence="5">The sequence shown here is derived from an EMBL/GenBank/DDBJ whole genome shotgun (WGS) entry which is preliminary data.</text>
</comment>
<evidence type="ECO:0000256" key="1">
    <source>
        <dbReference type="ARBA" id="ARBA00022503"/>
    </source>
</evidence>
<reference evidence="5 6" key="1">
    <citation type="submission" date="2024-09" db="EMBL/GenBank/DDBJ databases">
        <authorList>
            <person name="Sun Q."/>
            <person name="Mori K."/>
        </authorList>
    </citation>
    <scope>NUCLEOTIDE SEQUENCE [LARGE SCALE GENOMIC DNA]</scope>
    <source>
        <strain evidence="5 6">CCM 8545</strain>
    </source>
</reference>
<dbReference type="Gene3D" id="3.75.10.20">
    <property type="entry name" value="Succinylarginine dihydrolase"/>
    <property type="match status" value="1"/>
</dbReference>
<dbReference type="PANTHER" id="PTHR30420:SF2">
    <property type="entry name" value="N-SUCCINYLARGININE DIHYDROLASE"/>
    <property type="match status" value="1"/>
</dbReference>
<keyword evidence="6" id="KW-1185">Reference proteome</keyword>
<gene>
    <name evidence="3 5" type="primary">astB</name>
    <name evidence="5" type="ORF">ACFFIT_04845</name>
</gene>
<dbReference type="Pfam" id="PF04996">
    <property type="entry name" value="AstB"/>
    <property type="match status" value="1"/>
</dbReference>
<comment type="function">
    <text evidence="3">Catalyzes the hydrolysis of N(2)-succinylarginine into N(2)-succinylornithine, ammonia and CO(2).</text>
</comment>
<feature type="binding site" evidence="3">
    <location>
        <position position="375"/>
    </location>
    <ligand>
        <name>substrate</name>
    </ligand>
</feature>
<evidence type="ECO:0000313" key="5">
    <source>
        <dbReference type="EMBL" id="MFC0179423.1"/>
    </source>
</evidence>
<accession>A0ABV6C8X4</accession>
<organism evidence="5 6">
    <name type="scientific">Thorsellia kenyensis</name>
    <dbReference type="NCBI Taxonomy" id="1549888"/>
    <lineage>
        <taxon>Bacteria</taxon>
        <taxon>Pseudomonadati</taxon>
        <taxon>Pseudomonadota</taxon>
        <taxon>Gammaproteobacteria</taxon>
        <taxon>Enterobacterales</taxon>
        <taxon>Thorselliaceae</taxon>
        <taxon>Thorsellia</taxon>
    </lineage>
</organism>
<keyword evidence="1 3" id="KW-0056">Arginine metabolism</keyword>
<dbReference type="Proteomes" id="UP001589758">
    <property type="component" value="Unassembled WGS sequence"/>
</dbReference>
<name>A0ABV6C8X4_9GAMM</name>
<feature type="binding site" evidence="3">
    <location>
        <begin position="148"/>
        <end position="149"/>
    </location>
    <ligand>
        <name>substrate</name>
    </ligand>
</feature>
<evidence type="ECO:0000256" key="4">
    <source>
        <dbReference type="NCBIfam" id="TIGR03241"/>
    </source>
</evidence>
<feature type="binding site" evidence="3">
    <location>
        <position position="121"/>
    </location>
    <ligand>
        <name>substrate</name>
    </ligand>
</feature>
<sequence length="462" mass="52311">MSSDHSLLPLAQQGVEVNFDGLVGSTHHYAGLAFGNKASMQHQFKASNPKAAAKQGLYKMKSLMDRGFKQAVLPPQQRPFIPGLRQLGFEGTETQVLQKAKDTAPELLSMLASASNMWVANAATISPSADTGDGRMHITPANLQNKFHRSFEHETTSRVLQAIFNNPQRFAHHRVLPHNLMFGDEGAANHNRLSADYGKEGVELFVYGVDCYDLDNGPKRFPARQTKQSCEAIIRLHQLQDKHVVLAKQNRLAIDSGVFHNDVIAVSNKNVLFYHEQAFEQSHLVIEEIRRKLNTFEVEFNPILAPKEWVTLDDCVQTYLFNSQLLSKPNGKMLLIVPSEVEENPRVWDFLHNHILRNSLIDEMMIFNLTESMQNGGGPACLRLRVAMNYAELTSMNQGVILDEELFNKLETWIDIHYRDRLTVADLADPLLLQENYRALDELTKILNLGNIYEFQSPDAMY</sequence>
<dbReference type="EMBL" id="JBHLXE010000048">
    <property type="protein sequence ID" value="MFC0179423.1"/>
    <property type="molecule type" value="Genomic_DNA"/>
</dbReference>
<feature type="active site" evidence="3">
    <location>
        <position position="185"/>
    </location>
</feature>
<feature type="active site" description="Nucleophile" evidence="3">
    <location>
        <position position="381"/>
    </location>
</feature>
<evidence type="ECO:0000256" key="3">
    <source>
        <dbReference type="HAMAP-Rule" id="MF_01172"/>
    </source>
</evidence>